<sequence>MITLGSMSINVITLFVENLHAAKSFYHEIFGLSAAYEDENSAVFDFANMSINLLEVTAARGLIAPEEVANQKDGSRFQFTIRIDDVDAVCAELNSRGITLLNGPMNRPWGVRTASFVDPGGHIWEIAQQLT</sequence>
<evidence type="ECO:0000259" key="1">
    <source>
        <dbReference type="PROSITE" id="PS51819"/>
    </source>
</evidence>
<reference evidence="2 3" key="1">
    <citation type="submission" date="2021-03" db="EMBL/GenBank/DDBJ databases">
        <title>Antimicrobial resistance genes in bacteria isolated from Japanese honey, and their potential for conferring macrolide and lincosamide resistance in the American foulbrood pathogen Paenibacillus larvae.</title>
        <authorList>
            <person name="Okamoto M."/>
            <person name="Kumagai M."/>
            <person name="Kanamori H."/>
            <person name="Takamatsu D."/>
        </authorList>
    </citation>
    <scope>NUCLEOTIDE SEQUENCE [LARGE SCALE GENOMIC DNA]</scope>
    <source>
        <strain evidence="2 3">J42TS3</strain>
    </source>
</reference>
<dbReference type="InterPro" id="IPR029068">
    <property type="entry name" value="Glyas_Bleomycin-R_OHBP_Dase"/>
</dbReference>
<evidence type="ECO:0000313" key="2">
    <source>
        <dbReference type="EMBL" id="GIP53723.1"/>
    </source>
</evidence>
<dbReference type="RefSeq" id="WP_213655204.1">
    <property type="nucleotide sequence ID" value="NZ_BOSL01000008.1"/>
</dbReference>
<organism evidence="2 3">
    <name type="scientific">Paenibacillus vini</name>
    <dbReference type="NCBI Taxonomy" id="1476024"/>
    <lineage>
        <taxon>Bacteria</taxon>
        <taxon>Bacillati</taxon>
        <taxon>Bacillota</taxon>
        <taxon>Bacilli</taxon>
        <taxon>Bacillales</taxon>
        <taxon>Paenibacillaceae</taxon>
        <taxon>Paenibacillus</taxon>
    </lineage>
</organism>
<dbReference type="SUPFAM" id="SSF54593">
    <property type="entry name" value="Glyoxalase/Bleomycin resistance protein/Dihydroxybiphenyl dioxygenase"/>
    <property type="match status" value="1"/>
</dbReference>
<accession>A0ABQ4MCQ7</accession>
<gene>
    <name evidence="2" type="ORF">J42TS3_27580</name>
</gene>
<dbReference type="InterPro" id="IPR004360">
    <property type="entry name" value="Glyas_Fos-R_dOase_dom"/>
</dbReference>
<comment type="caution">
    <text evidence="2">The sequence shown here is derived from an EMBL/GenBank/DDBJ whole genome shotgun (WGS) entry which is preliminary data.</text>
</comment>
<dbReference type="InterPro" id="IPR037523">
    <property type="entry name" value="VOC_core"/>
</dbReference>
<dbReference type="Pfam" id="PF00903">
    <property type="entry name" value="Glyoxalase"/>
    <property type="match status" value="1"/>
</dbReference>
<dbReference type="PANTHER" id="PTHR36503">
    <property type="entry name" value="BLR2520 PROTEIN"/>
    <property type="match status" value="1"/>
</dbReference>
<evidence type="ECO:0000313" key="3">
    <source>
        <dbReference type="Proteomes" id="UP000679992"/>
    </source>
</evidence>
<dbReference type="PANTHER" id="PTHR36503:SF3">
    <property type="entry name" value="BLR0126 PROTEIN"/>
    <property type="match status" value="1"/>
</dbReference>
<protein>
    <recommendedName>
        <fullName evidence="1">VOC domain-containing protein</fullName>
    </recommendedName>
</protein>
<keyword evidence="3" id="KW-1185">Reference proteome</keyword>
<dbReference type="Proteomes" id="UP000679992">
    <property type="component" value="Unassembled WGS sequence"/>
</dbReference>
<proteinExistence type="predicted"/>
<dbReference type="PROSITE" id="PS51819">
    <property type="entry name" value="VOC"/>
    <property type="match status" value="1"/>
</dbReference>
<dbReference type="EMBL" id="BOSL01000008">
    <property type="protein sequence ID" value="GIP53723.1"/>
    <property type="molecule type" value="Genomic_DNA"/>
</dbReference>
<dbReference type="Gene3D" id="3.10.180.10">
    <property type="entry name" value="2,3-Dihydroxybiphenyl 1,2-Dioxygenase, domain 1"/>
    <property type="match status" value="1"/>
</dbReference>
<name>A0ABQ4MCQ7_9BACL</name>
<feature type="domain" description="VOC" evidence="1">
    <location>
        <begin position="8"/>
        <end position="129"/>
    </location>
</feature>